<evidence type="ECO:0000256" key="2">
    <source>
        <dbReference type="ARBA" id="ARBA00009347"/>
    </source>
</evidence>
<dbReference type="Pfam" id="PF00441">
    <property type="entry name" value="Acyl-CoA_dh_1"/>
    <property type="match status" value="1"/>
</dbReference>
<dbReference type="InterPro" id="IPR006091">
    <property type="entry name" value="Acyl-CoA_Oxase/DH_mid-dom"/>
</dbReference>
<evidence type="ECO:0000259" key="7">
    <source>
        <dbReference type="Pfam" id="PF00441"/>
    </source>
</evidence>
<dbReference type="Gene3D" id="1.20.140.10">
    <property type="entry name" value="Butyryl-CoA Dehydrogenase, subunit A, domain 3"/>
    <property type="match status" value="1"/>
</dbReference>
<evidence type="ECO:0000256" key="4">
    <source>
        <dbReference type="ARBA" id="ARBA00022827"/>
    </source>
</evidence>
<dbReference type="Gene3D" id="1.10.540.10">
    <property type="entry name" value="Acyl-CoA dehydrogenase/oxidase, N-terminal domain"/>
    <property type="match status" value="1"/>
</dbReference>
<feature type="domain" description="Acyl-CoA dehydrogenase/oxidase C-terminal" evidence="7">
    <location>
        <begin position="251"/>
        <end position="395"/>
    </location>
</feature>
<dbReference type="FunFam" id="1.20.140.10:FF:000001">
    <property type="entry name" value="Acyl-CoA dehydrogenase"/>
    <property type="match status" value="1"/>
</dbReference>
<evidence type="ECO:0000313" key="10">
    <source>
        <dbReference type="EMBL" id="BBY48619.1"/>
    </source>
</evidence>
<dbReference type="SUPFAM" id="SSF47203">
    <property type="entry name" value="Acyl-CoA dehydrogenase C-terminal domain-like"/>
    <property type="match status" value="1"/>
</dbReference>
<protein>
    <submittedName>
        <fullName evidence="10">Acyl-CoA dehydrogenase</fullName>
    </submittedName>
</protein>
<dbReference type="Proteomes" id="UP000467428">
    <property type="component" value="Chromosome"/>
</dbReference>
<dbReference type="AlphaFoldDB" id="A0A7I7RXE1"/>
<dbReference type="InterPro" id="IPR006089">
    <property type="entry name" value="Acyl-CoA_DH_CS"/>
</dbReference>
<dbReference type="InterPro" id="IPR037069">
    <property type="entry name" value="AcylCoA_DH/ox_N_sf"/>
</dbReference>
<dbReference type="KEGG" id="marz:MARA_20870"/>
<geneLocation type="plasmid" evidence="11">
    <name>pjcm18538 dna</name>
</geneLocation>
<name>A0A7I7RXE1_9MYCO</name>
<accession>A0A7I7RXE1</accession>
<dbReference type="InterPro" id="IPR013786">
    <property type="entry name" value="AcylCoA_DH/ox_N"/>
</dbReference>
<evidence type="ECO:0000259" key="8">
    <source>
        <dbReference type="Pfam" id="PF02770"/>
    </source>
</evidence>
<dbReference type="Pfam" id="PF02770">
    <property type="entry name" value="Acyl-CoA_dh_M"/>
    <property type="match status" value="1"/>
</dbReference>
<reference evidence="10 11" key="1">
    <citation type="journal article" date="2019" name="Emerg. Microbes Infect.">
        <title>Comprehensive subspecies identification of 175 nontuberculous mycobacteria species based on 7547 genomic profiles.</title>
        <authorList>
            <person name="Matsumoto Y."/>
            <person name="Kinjo T."/>
            <person name="Motooka D."/>
            <person name="Nabeya D."/>
            <person name="Jung N."/>
            <person name="Uechi K."/>
            <person name="Horii T."/>
            <person name="Iida T."/>
            <person name="Fujita J."/>
            <person name="Nakamura S."/>
        </authorList>
    </citation>
    <scope>NUCLEOTIDE SEQUENCE [LARGE SCALE GENOMIC DNA]</scope>
    <source>
        <strain evidence="10 11">JCM 18538</strain>
    </source>
</reference>
<dbReference type="PROSITE" id="PS00073">
    <property type="entry name" value="ACYL_COA_DH_2"/>
    <property type="match status" value="1"/>
</dbReference>
<keyword evidence="3 6" id="KW-0285">Flavoprotein</keyword>
<dbReference type="SUPFAM" id="SSF56645">
    <property type="entry name" value="Acyl-CoA dehydrogenase NM domain-like"/>
    <property type="match status" value="1"/>
</dbReference>
<feature type="domain" description="Acyl-CoA oxidase/dehydrogenase middle" evidence="8">
    <location>
        <begin position="136"/>
        <end position="236"/>
    </location>
</feature>
<dbReference type="GO" id="GO:0050660">
    <property type="term" value="F:flavin adenine dinucleotide binding"/>
    <property type="evidence" value="ECO:0007669"/>
    <property type="project" value="InterPro"/>
</dbReference>
<evidence type="ECO:0000256" key="3">
    <source>
        <dbReference type="ARBA" id="ARBA00022630"/>
    </source>
</evidence>
<gene>
    <name evidence="10" type="ORF">MARA_20870</name>
</gene>
<keyword evidence="11" id="KW-1185">Reference proteome</keyword>
<dbReference type="InterPro" id="IPR036250">
    <property type="entry name" value="AcylCo_DH-like_C"/>
</dbReference>
<comment type="similarity">
    <text evidence="2 6">Belongs to the acyl-CoA dehydrogenase family.</text>
</comment>
<dbReference type="RefSeq" id="WP_163918375.1">
    <property type="nucleotide sequence ID" value="NZ_AP022593.1"/>
</dbReference>
<keyword evidence="4 6" id="KW-0274">FAD</keyword>
<evidence type="ECO:0000256" key="5">
    <source>
        <dbReference type="ARBA" id="ARBA00023002"/>
    </source>
</evidence>
<dbReference type="PANTHER" id="PTHR43884:SF40">
    <property type="entry name" value="ACYL-COA DEHYDROGENASE"/>
    <property type="match status" value="1"/>
</dbReference>
<dbReference type="InterPro" id="IPR009075">
    <property type="entry name" value="AcylCo_DH/oxidase_C"/>
</dbReference>
<comment type="cofactor">
    <cofactor evidence="1 6">
        <name>FAD</name>
        <dbReference type="ChEBI" id="CHEBI:57692"/>
    </cofactor>
</comment>
<evidence type="ECO:0000259" key="9">
    <source>
        <dbReference type="Pfam" id="PF02771"/>
    </source>
</evidence>
<evidence type="ECO:0000313" key="11">
    <source>
        <dbReference type="Proteomes" id="UP000467428"/>
    </source>
</evidence>
<proteinExistence type="inferred from homology"/>
<sequence>MANTTTADTATVAHDEPVSDADFADILTATREFVRDVVMPREQEFMAGDRVPDDIRQQAKDMGLFGYAIPQQWGGLGLNLAQDVEMAMEFGYTTLALRSMFGTNNGIAGQVLVGFGTDQQKERWLEGVASGDVVASFALTEPGAGSNPAGLRTKAVRDGSSDDADWVITGQKQYITNAPTADLFVVFARTRPADADGPGIAVFLVPADAEGVRVAGKDAKMGQEGAWTADVAFDEVRVGNDALIGGAVDIGYRAAMTSLARGRIHIAALSVGTAQRALDESVRYAATATQGGTPIGNFQLVQAMLADQQTGVMAGRALVRDAARLWLSGEDRRIAPSTAKLFCTEMVGKVADLAVQVHGGAGYMRDVPVERIYREVRLLRLYEGTSEIQRLIIGGGLVKAAQRSR</sequence>
<dbReference type="GO" id="GO:0003995">
    <property type="term" value="F:acyl-CoA dehydrogenase activity"/>
    <property type="evidence" value="ECO:0007669"/>
    <property type="project" value="InterPro"/>
</dbReference>
<dbReference type="InterPro" id="IPR009100">
    <property type="entry name" value="AcylCoA_DH/oxidase_NM_dom_sf"/>
</dbReference>
<keyword evidence="5 6" id="KW-0560">Oxidoreductase</keyword>
<dbReference type="EMBL" id="AP022593">
    <property type="protein sequence ID" value="BBY48619.1"/>
    <property type="molecule type" value="Genomic_DNA"/>
</dbReference>
<dbReference type="PANTHER" id="PTHR43884">
    <property type="entry name" value="ACYL-COA DEHYDROGENASE"/>
    <property type="match status" value="1"/>
</dbReference>
<dbReference type="Gene3D" id="2.40.110.10">
    <property type="entry name" value="Butyryl-CoA Dehydrogenase, subunit A, domain 2"/>
    <property type="match status" value="1"/>
</dbReference>
<dbReference type="Pfam" id="PF02771">
    <property type="entry name" value="Acyl-CoA_dh_N"/>
    <property type="match status" value="1"/>
</dbReference>
<organism evidence="10 11">
    <name type="scientific">Mycolicibacterium arabiense</name>
    <dbReference type="NCBI Taxonomy" id="1286181"/>
    <lineage>
        <taxon>Bacteria</taxon>
        <taxon>Bacillati</taxon>
        <taxon>Actinomycetota</taxon>
        <taxon>Actinomycetes</taxon>
        <taxon>Mycobacteriales</taxon>
        <taxon>Mycobacteriaceae</taxon>
        <taxon>Mycolicibacterium</taxon>
    </lineage>
</organism>
<feature type="domain" description="Acyl-CoA dehydrogenase/oxidase N-terminal" evidence="9">
    <location>
        <begin position="26"/>
        <end position="132"/>
    </location>
</feature>
<dbReference type="InterPro" id="IPR046373">
    <property type="entry name" value="Acyl-CoA_Oxase/DH_mid-dom_sf"/>
</dbReference>
<evidence type="ECO:0000256" key="6">
    <source>
        <dbReference type="RuleBase" id="RU362125"/>
    </source>
</evidence>
<evidence type="ECO:0000256" key="1">
    <source>
        <dbReference type="ARBA" id="ARBA00001974"/>
    </source>
</evidence>